<comment type="caution">
    <text evidence="1">The sequence shown here is derived from an EMBL/GenBank/DDBJ whole genome shotgun (WGS) entry which is preliminary data.</text>
</comment>
<evidence type="ECO:0000313" key="1">
    <source>
        <dbReference type="EMBL" id="GAA4648750.1"/>
    </source>
</evidence>
<sequence>MSIEPELVQAIGREKTIAIEQAFGGQRKYFAAKVRPDDRMVQVIGLDAARIVAREFAGLRSYIPMTLAKIERNRAIRQAVLSGFSKAEVAGRFGLSERTIRMICEGLAQPLWGTRARNQRITAQGRVYERHGRTADSGRA</sequence>
<gene>
    <name evidence="1" type="ORF">GCM10023116_10230</name>
</gene>
<dbReference type="InterPro" id="IPR009057">
    <property type="entry name" value="Homeodomain-like_sf"/>
</dbReference>
<evidence type="ECO:0000313" key="2">
    <source>
        <dbReference type="Proteomes" id="UP001500604"/>
    </source>
</evidence>
<protein>
    <recommendedName>
        <fullName evidence="3">Mor transcription activator domain-containing protein</fullName>
    </recommendedName>
</protein>
<reference evidence="2" key="1">
    <citation type="journal article" date="2019" name="Int. J. Syst. Evol. Microbiol.">
        <title>The Global Catalogue of Microorganisms (GCM) 10K type strain sequencing project: providing services to taxonomists for standard genome sequencing and annotation.</title>
        <authorList>
            <consortium name="The Broad Institute Genomics Platform"/>
            <consortium name="The Broad Institute Genome Sequencing Center for Infectious Disease"/>
            <person name="Wu L."/>
            <person name="Ma J."/>
        </authorList>
    </citation>
    <scope>NUCLEOTIDE SEQUENCE [LARGE SCALE GENOMIC DNA]</scope>
    <source>
        <strain evidence="2">JCM 17805</strain>
    </source>
</reference>
<dbReference type="SUPFAM" id="SSF46689">
    <property type="entry name" value="Homeodomain-like"/>
    <property type="match status" value="1"/>
</dbReference>
<keyword evidence="2" id="KW-1185">Reference proteome</keyword>
<dbReference type="EMBL" id="BAABFL010000102">
    <property type="protein sequence ID" value="GAA4648750.1"/>
    <property type="molecule type" value="Genomic_DNA"/>
</dbReference>
<name>A0ABP8UY36_9GAMM</name>
<organism evidence="1 2">
    <name type="scientific">Kistimonas scapharcae</name>
    <dbReference type="NCBI Taxonomy" id="1036133"/>
    <lineage>
        <taxon>Bacteria</taxon>
        <taxon>Pseudomonadati</taxon>
        <taxon>Pseudomonadota</taxon>
        <taxon>Gammaproteobacteria</taxon>
        <taxon>Oceanospirillales</taxon>
        <taxon>Endozoicomonadaceae</taxon>
        <taxon>Kistimonas</taxon>
    </lineage>
</organism>
<proteinExistence type="predicted"/>
<evidence type="ECO:0008006" key="3">
    <source>
        <dbReference type="Google" id="ProtNLM"/>
    </source>
</evidence>
<accession>A0ABP8UY36</accession>
<dbReference type="Proteomes" id="UP001500604">
    <property type="component" value="Unassembled WGS sequence"/>
</dbReference>
<dbReference type="RefSeq" id="WP_345194462.1">
    <property type="nucleotide sequence ID" value="NZ_BAABFL010000102.1"/>
</dbReference>